<dbReference type="Proteomes" id="UP001215549">
    <property type="component" value="Chromosome"/>
</dbReference>
<gene>
    <name evidence="11" type="ORF">JHX88_03560</name>
</gene>
<keyword evidence="6 9" id="KW-1133">Transmembrane helix</keyword>
<feature type="transmembrane region" description="Helical" evidence="9">
    <location>
        <begin position="104"/>
        <end position="124"/>
    </location>
</feature>
<evidence type="ECO:0000256" key="7">
    <source>
        <dbReference type="ARBA" id="ARBA00023136"/>
    </source>
</evidence>
<feature type="transmembrane region" description="Helical" evidence="9">
    <location>
        <begin position="221"/>
        <end position="239"/>
    </location>
</feature>
<comment type="similarity">
    <text evidence="8 9">Belongs to the TRAP transporter small permease family.</text>
</comment>
<keyword evidence="7 9" id="KW-0472">Membrane</keyword>
<organism evidence="11 12">
    <name type="scientific">Paracoccus saliphilus</name>
    <dbReference type="NCBI Taxonomy" id="405559"/>
    <lineage>
        <taxon>Bacteria</taxon>
        <taxon>Pseudomonadati</taxon>
        <taxon>Pseudomonadota</taxon>
        <taxon>Alphaproteobacteria</taxon>
        <taxon>Rhodobacterales</taxon>
        <taxon>Paracoccaceae</taxon>
        <taxon>Paracoccus</taxon>
    </lineage>
</organism>
<accession>A0ABY7SBF5</accession>
<comment type="caution">
    <text evidence="9">Lacks conserved residue(s) required for the propagation of feature annotation.</text>
</comment>
<dbReference type="InterPro" id="IPR055348">
    <property type="entry name" value="DctQ"/>
</dbReference>
<dbReference type="PANTHER" id="PTHR35011:SF4">
    <property type="entry name" value="SLL1102 PROTEIN"/>
    <property type="match status" value="1"/>
</dbReference>
<evidence type="ECO:0000256" key="1">
    <source>
        <dbReference type="ARBA" id="ARBA00004429"/>
    </source>
</evidence>
<evidence type="ECO:0000256" key="6">
    <source>
        <dbReference type="ARBA" id="ARBA00022989"/>
    </source>
</evidence>
<dbReference type="InterPro" id="IPR007387">
    <property type="entry name" value="TRAP_DctQ"/>
</dbReference>
<evidence type="ECO:0000256" key="3">
    <source>
        <dbReference type="ARBA" id="ARBA00022475"/>
    </source>
</evidence>
<name>A0ABY7SBF5_9RHOB</name>
<evidence type="ECO:0000259" key="10">
    <source>
        <dbReference type="Pfam" id="PF04290"/>
    </source>
</evidence>
<evidence type="ECO:0000256" key="8">
    <source>
        <dbReference type="ARBA" id="ARBA00038436"/>
    </source>
</evidence>
<feature type="transmembrane region" description="Helical" evidence="9">
    <location>
        <begin position="21"/>
        <end position="39"/>
    </location>
</feature>
<evidence type="ECO:0000313" key="11">
    <source>
        <dbReference type="EMBL" id="WCR03852.1"/>
    </source>
</evidence>
<comment type="subunit">
    <text evidence="9">The complex comprises the extracytoplasmic solute receptor protein and the two transmembrane proteins.</text>
</comment>
<dbReference type="Pfam" id="PF04290">
    <property type="entry name" value="DctQ"/>
    <property type="match status" value="1"/>
</dbReference>
<keyword evidence="3" id="KW-1003">Cell membrane</keyword>
<dbReference type="RefSeq" id="WP_141225897.1">
    <property type="nucleotide sequence ID" value="NZ_CP067140.1"/>
</dbReference>
<comment type="function">
    <text evidence="9">Part of the tripartite ATP-independent periplasmic (TRAP) transport system.</text>
</comment>
<feature type="transmembrane region" description="Helical" evidence="9">
    <location>
        <begin position="136"/>
        <end position="152"/>
    </location>
</feature>
<dbReference type="PANTHER" id="PTHR35011">
    <property type="entry name" value="2,3-DIKETO-L-GULONATE TRAP TRANSPORTER SMALL PERMEASE PROTEIN YIAM"/>
    <property type="match status" value="1"/>
</dbReference>
<evidence type="ECO:0000256" key="4">
    <source>
        <dbReference type="ARBA" id="ARBA00022519"/>
    </source>
</evidence>
<keyword evidence="12" id="KW-1185">Reference proteome</keyword>
<feature type="domain" description="Tripartite ATP-independent periplasmic transporters DctQ component" evidence="10">
    <location>
        <begin position="110"/>
        <end position="242"/>
    </location>
</feature>
<reference evidence="11 12" key="1">
    <citation type="submission" date="2021-01" db="EMBL/GenBank/DDBJ databases">
        <title>Biogeographic distribution of Paracoccus.</title>
        <authorList>
            <person name="Hollensteiner J."/>
            <person name="Leineberger J."/>
            <person name="Brinkhoff T."/>
            <person name="Daniel R."/>
        </authorList>
    </citation>
    <scope>NUCLEOTIDE SEQUENCE [LARGE SCALE GENOMIC DNA]</scope>
    <source>
        <strain evidence="11 12">DSM 18447</strain>
    </source>
</reference>
<sequence length="276" mass="30063">MKVEQEATGKDSMSKKISPKDAAWPVVFLSSLSVAIWKMPALLSAIRDGAESSATISALTASVALIFLLVSIVIGTITVRPIFDEIPPQNIFDRFSMFISRPSLLLIVVLVAVMIYEVILRYAFGAPTIWANEMTVWLAAAIFLLSGPYVQQQRAHISVDIVHQAVPRWLSRCFDIVSTALLVLFAVAIVWGGYAEAMGKFVNWETLGTIFDPPVPATLKPLILVMVVVTAIQGIANLVSDWNKVVNHDAVDPSEIEGIKASLAKYGMAEKGQSHV</sequence>
<dbReference type="EMBL" id="CP067140">
    <property type="protein sequence ID" value="WCR03852.1"/>
    <property type="molecule type" value="Genomic_DNA"/>
</dbReference>
<evidence type="ECO:0000256" key="5">
    <source>
        <dbReference type="ARBA" id="ARBA00022692"/>
    </source>
</evidence>
<keyword evidence="2 9" id="KW-0813">Transport</keyword>
<protein>
    <recommendedName>
        <fullName evidence="9">TRAP transporter small permease protein</fullName>
    </recommendedName>
</protein>
<evidence type="ECO:0000256" key="9">
    <source>
        <dbReference type="RuleBase" id="RU369079"/>
    </source>
</evidence>
<evidence type="ECO:0000313" key="12">
    <source>
        <dbReference type="Proteomes" id="UP001215549"/>
    </source>
</evidence>
<comment type="subcellular location">
    <subcellularLocation>
        <location evidence="1 9">Cell inner membrane</location>
        <topology evidence="1 9">Multi-pass membrane protein</topology>
    </subcellularLocation>
</comment>
<feature type="transmembrane region" description="Helical" evidence="9">
    <location>
        <begin position="59"/>
        <end position="83"/>
    </location>
</feature>
<evidence type="ECO:0000256" key="2">
    <source>
        <dbReference type="ARBA" id="ARBA00022448"/>
    </source>
</evidence>
<keyword evidence="4 9" id="KW-0997">Cell inner membrane</keyword>
<keyword evidence="5 9" id="KW-0812">Transmembrane</keyword>
<proteinExistence type="inferred from homology"/>
<feature type="transmembrane region" description="Helical" evidence="9">
    <location>
        <begin position="173"/>
        <end position="194"/>
    </location>
</feature>